<evidence type="ECO:0000313" key="2">
    <source>
        <dbReference type="Proteomes" id="UP000031668"/>
    </source>
</evidence>
<gene>
    <name evidence="1" type="ORF">RF11_01981</name>
</gene>
<reference evidence="1 2" key="1">
    <citation type="journal article" date="2014" name="Genome Biol. Evol.">
        <title>The genome of the myxosporean Thelohanellus kitauei shows adaptations to nutrient acquisition within its fish host.</title>
        <authorList>
            <person name="Yang Y."/>
            <person name="Xiong J."/>
            <person name="Zhou Z."/>
            <person name="Huo F."/>
            <person name="Miao W."/>
            <person name="Ran C."/>
            <person name="Liu Y."/>
            <person name="Zhang J."/>
            <person name="Feng J."/>
            <person name="Wang M."/>
            <person name="Wang M."/>
            <person name="Wang L."/>
            <person name="Yao B."/>
        </authorList>
    </citation>
    <scope>NUCLEOTIDE SEQUENCE [LARGE SCALE GENOMIC DNA]</scope>
    <source>
        <strain evidence="1">Wuqing</strain>
    </source>
</reference>
<dbReference type="AlphaFoldDB" id="A0A0C2MUZ1"/>
<sequence length="113" mass="12626">MKALEKGDTVSVKYAKTKQLALSERGIMIDLLIISYGDARNGVTGNLFPLIQYVIAADLPKDDEISQAIIDCVDNIQTVIVLFSKEKVVSDKSGIILMHFTIRFKNLKSFYDI</sequence>
<organism evidence="1 2">
    <name type="scientific">Thelohanellus kitauei</name>
    <name type="common">Myxosporean</name>
    <dbReference type="NCBI Taxonomy" id="669202"/>
    <lineage>
        <taxon>Eukaryota</taxon>
        <taxon>Metazoa</taxon>
        <taxon>Cnidaria</taxon>
        <taxon>Myxozoa</taxon>
        <taxon>Myxosporea</taxon>
        <taxon>Bivalvulida</taxon>
        <taxon>Platysporina</taxon>
        <taxon>Myxobolidae</taxon>
        <taxon>Thelohanellus</taxon>
    </lineage>
</organism>
<keyword evidence="2" id="KW-1185">Reference proteome</keyword>
<dbReference type="EMBL" id="JWZT01002990">
    <property type="protein sequence ID" value="KII67980.1"/>
    <property type="molecule type" value="Genomic_DNA"/>
</dbReference>
<evidence type="ECO:0000313" key="1">
    <source>
        <dbReference type="EMBL" id="KII67980.1"/>
    </source>
</evidence>
<accession>A0A0C2MUZ1</accession>
<protein>
    <submittedName>
        <fullName evidence="1">Uncharacterized protein</fullName>
    </submittedName>
</protein>
<name>A0A0C2MUZ1_THEKT</name>
<proteinExistence type="predicted"/>
<dbReference type="Proteomes" id="UP000031668">
    <property type="component" value="Unassembled WGS sequence"/>
</dbReference>
<comment type="caution">
    <text evidence="1">The sequence shown here is derived from an EMBL/GenBank/DDBJ whole genome shotgun (WGS) entry which is preliminary data.</text>
</comment>